<accession>A1K8C8</accession>
<dbReference type="AlphaFoldDB" id="A1K8C8"/>
<dbReference type="eggNOG" id="ENOG502ZTP2">
    <property type="taxonomic scope" value="Bacteria"/>
</dbReference>
<evidence type="ECO:0000313" key="2">
    <source>
        <dbReference type="Proteomes" id="UP000002588"/>
    </source>
</evidence>
<reference evidence="1 2" key="1">
    <citation type="journal article" date="2006" name="Nat. Biotechnol.">
        <title>Complete genome of the mutualistic, N2-fixing grass endophyte Azoarcus sp. strain BH72.</title>
        <authorList>
            <person name="Krause A."/>
            <person name="Ramakumar A."/>
            <person name="Bartels D."/>
            <person name="Battistoni F."/>
            <person name="Bekel T."/>
            <person name="Boch J."/>
            <person name="Boehm M."/>
            <person name="Friedrich F."/>
            <person name="Hurek T."/>
            <person name="Krause L."/>
            <person name="Linke B."/>
            <person name="McHardy A.C."/>
            <person name="Sarkar A."/>
            <person name="Schneiker S."/>
            <person name="Syed A.A."/>
            <person name="Thauer R."/>
            <person name="Vorhoelter F.-J."/>
            <person name="Weidner S."/>
            <person name="Puehler A."/>
            <person name="Reinhold-Hurek B."/>
            <person name="Kaiser O."/>
            <person name="Goesmann A."/>
        </authorList>
    </citation>
    <scope>NUCLEOTIDE SEQUENCE [LARGE SCALE GENOMIC DNA]</scope>
    <source>
        <strain evidence="1 2">BH72</strain>
    </source>
</reference>
<dbReference type="EMBL" id="AM406670">
    <property type="protein sequence ID" value="CAL95083.1"/>
    <property type="molecule type" value="Genomic_DNA"/>
</dbReference>
<evidence type="ECO:0000313" key="1">
    <source>
        <dbReference type="EMBL" id="CAL95083.1"/>
    </source>
</evidence>
<sequence length="255" mass="27936">MRPALARSVDAFSDHVIEDLVRAWGRADDADPAWRNACTPADNARMRARCAQAAQLENLARRGLPVDPVRLNNARGMCAQMVLGQRFCLGRRGRRQGADVRVEFRTLPARRDSTRPDVLPRFNLGPASGTPRSVVESKYVHLPGVMRGGRLDASALARRVQADIESLRRQRDELGGSGARPGLPRRIRVVFQLGGLPPSLPGRLALLHSAAAVVRNTARALGQDAAAVDFETYRAEVMNQRLRGGQPFLAVGGWR</sequence>
<dbReference type="RefSeq" id="WP_011766196.1">
    <property type="nucleotide sequence ID" value="NC_008702.1"/>
</dbReference>
<keyword evidence="2" id="KW-1185">Reference proteome</keyword>
<dbReference type="Proteomes" id="UP000002588">
    <property type="component" value="Chromosome"/>
</dbReference>
<dbReference type="KEGG" id="azo:azo2466"/>
<gene>
    <name evidence="1" type="ordered locus">azo2466</name>
</gene>
<organism evidence="1 2">
    <name type="scientific">Azoarcus sp. (strain BH72)</name>
    <dbReference type="NCBI Taxonomy" id="418699"/>
    <lineage>
        <taxon>Bacteria</taxon>
        <taxon>Pseudomonadati</taxon>
        <taxon>Pseudomonadota</taxon>
        <taxon>Betaproteobacteria</taxon>
        <taxon>Rhodocyclales</taxon>
        <taxon>Zoogloeaceae</taxon>
        <taxon>Azoarcus</taxon>
    </lineage>
</organism>
<dbReference type="HOGENOM" id="CLU_1088395_0_0_4"/>
<protein>
    <submittedName>
        <fullName evidence="1">Uncharacterized protein</fullName>
    </submittedName>
</protein>
<proteinExistence type="predicted"/>
<name>A1K8C8_AZOSB</name>
<dbReference type="STRING" id="62928.azo2466"/>